<protein>
    <submittedName>
        <fullName evidence="1">Uncharacterized protein</fullName>
    </submittedName>
</protein>
<reference evidence="1" key="2">
    <citation type="journal article" date="2015" name="Data Brief">
        <title>Shoot transcriptome of the giant reed, Arundo donax.</title>
        <authorList>
            <person name="Barrero R.A."/>
            <person name="Guerrero F.D."/>
            <person name="Moolhuijzen P."/>
            <person name="Goolsby J.A."/>
            <person name="Tidwell J."/>
            <person name="Bellgard S.E."/>
            <person name="Bellgard M.I."/>
        </authorList>
    </citation>
    <scope>NUCLEOTIDE SEQUENCE</scope>
    <source>
        <tissue evidence="1">Shoot tissue taken approximately 20 cm above the soil surface</tissue>
    </source>
</reference>
<proteinExistence type="predicted"/>
<name>A0A0A8ZQ08_ARUDO</name>
<dbReference type="EMBL" id="GBRH01259055">
    <property type="protein sequence ID" value="JAD38840.1"/>
    <property type="molecule type" value="Transcribed_RNA"/>
</dbReference>
<sequence length="18" mass="2112">MIFTMKNLLFCSTIKIAH</sequence>
<dbReference type="AlphaFoldDB" id="A0A0A8ZQ08"/>
<accession>A0A0A8ZQ08</accession>
<organism evidence="1">
    <name type="scientific">Arundo donax</name>
    <name type="common">Giant reed</name>
    <name type="synonym">Donax arundinaceus</name>
    <dbReference type="NCBI Taxonomy" id="35708"/>
    <lineage>
        <taxon>Eukaryota</taxon>
        <taxon>Viridiplantae</taxon>
        <taxon>Streptophyta</taxon>
        <taxon>Embryophyta</taxon>
        <taxon>Tracheophyta</taxon>
        <taxon>Spermatophyta</taxon>
        <taxon>Magnoliopsida</taxon>
        <taxon>Liliopsida</taxon>
        <taxon>Poales</taxon>
        <taxon>Poaceae</taxon>
        <taxon>PACMAD clade</taxon>
        <taxon>Arundinoideae</taxon>
        <taxon>Arundineae</taxon>
        <taxon>Arundo</taxon>
    </lineage>
</organism>
<evidence type="ECO:0000313" key="1">
    <source>
        <dbReference type="EMBL" id="JAD38840.1"/>
    </source>
</evidence>
<reference evidence="1" key="1">
    <citation type="submission" date="2014-09" db="EMBL/GenBank/DDBJ databases">
        <authorList>
            <person name="Magalhaes I.L.F."/>
            <person name="Oliveira U."/>
            <person name="Santos F.R."/>
            <person name="Vidigal T.H.D.A."/>
            <person name="Brescovit A.D."/>
            <person name="Santos A.J."/>
        </authorList>
    </citation>
    <scope>NUCLEOTIDE SEQUENCE</scope>
    <source>
        <tissue evidence="1">Shoot tissue taken approximately 20 cm above the soil surface</tissue>
    </source>
</reference>